<keyword evidence="1" id="KW-0129">CBS domain</keyword>
<dbReference type="Pfam" id="PF00571">
    <property type="entry name" value="CBS"/>
    <property type="match status" value="1"/>
</dbReference>
<dbReference type="EMBL" id="LT906467">
    <property type="protein sequence ID" value="SNV73641.1"/>
    <property type="molecule type" value="Genomic_DNA"/>
</dbReference>
<evidence type="ECO:0000313" key="5">
    <source>
        <dbReference type="Proteomes" id="UP000215374"/>
    </source>
</evidence>
<dbReference type="SUPFAM" id="SSF54631">
    <property type="entry name" value="CBS-domain pair"/>
    <property type="match status" value="1"/>
</dbReference>
<dbReference type="AlphaFoldDB" id="A0A239ZQW3"/>
<dbReference type="InterPro" id="IPR046342">
    <property type="entry name" value="CBS_dom_sf"/>
</dbReference>
<protein>
    <submittedName>
        <fullName evidence="4">CBS domain</fullName>
    </submittedName>
</protein>
<dbReference type="Proteomes" id="UP000215374">
    <property type="component" value="Chromosome 1"/>
</dbReference>
<feature type="domain" description="CBS" evidence="3">
    <location>
        <begin position="117"/>
        <end position="173"/>
    </location>
</feature>
<reference evidence="4 5" key="1">
    <citation type="submission" date="2017-06" db="EMBL/GenBank/DDBJ databases">
        <authorList>
            <consortium name="Pathogen Informatics"/>
        </authorList>
    </citation>
    <scope>NUCLEOTIDE SEQUENCE [LARGE SCALE GENOMIC DNA]</scope>
    <source>
        <strain evidence="4 5">NCTC13015</strain>
    </source>
</reference>
<gene>
    <name evidence="4" type="ORF">SAMEA4535761_01443</name>
</gene>
<proteinExistence type="predicted"/>
<evidence type="ECO:0000259" key="3">
    <source>
        <dbReference type="PROSITE" id="PS51371"/>
    </source>
</evidence>
<evidence type="ECO:0000256" key="1">
    <source>
        <dbReference type="PROSITE-ProRule" id="PRU00703"/>
    </source>
</evidence>
<dbReference type="OrthoDB" id="4417510at2"/>
<organism evidence="4 5">
    <name type="scientific">Corynebacterium imitans</name>
    <dbReference type="NCBI Taxonomy" id="156978"/>
    <lineage>
        <taxon>Bacteria</taxon>
        <taxon>Bacillati</taxon>
        <taxon>Actinomycetota</taxon>
        <taxon>Actinomycetes</taxon>
        <taxon>Mycobacteriales</taxon>
        <taxon>Corynebacteriaceae</taxon>
        <taxon>Corynebacterium</taxon>
    </lineage>
</organism>
<dbReference type="PROSITE" id="PS51371">
    <property type="entry name" value="CBS"/>
    <property type="match status" value="1"/>
</dbReference>
<accession>A0A239ZQW3</accession>
<name>A0A239ZQW3_9CORY</name>
<dbReference type="Gene3D" id="3.10.580.10">
    <property type="entry name" value="CBS-domain"/>
    <property type="match status" value="1"/>
</dbReference>
<feature type="region of interest" description="Disordered" evidence="2">
    <location>
        <begin position="1"/>
        <end position="21"/>
    </location>
</feature>
<evidence type="ECO:0000313" key="4">
    <source>
        <dbReference type="EMBL" id="SNV73641.1"/>
    </source>
</evidence>
<evidence type="ECO:0000256" key="2">
    <source>
        <dbReference type="SAM" id="MobiDB-lite"/>
    </source>
</evidence>
<dbReference type="InterPro" id="IPR000644">
    <property type="entry name" value="CBS_dom"/>
</dbReference>
<sequence>MDSATKDPQDTNSPTPAPNRAVPFMAAFNAIEGFLRDELNAKKSDSFKWMTNLAAKKKLITRDQADTLIEFAELRNAISHGEYRDLRPIAEPLPETVAEIEQLREALLRPALALDVIQPEKVLTFSPDDDVLEPLRALRETGHKQFPIYDDGVCVGLLTTNALARWVAREVEEDTRLRSATVNEVLELSGRHDQPVFLPRDVTAAAAMDALTTPLESGALPRMAIITENGNPRQQPFAVLVATEIPALLAAS</sequence>
<dbReference type="RefSeq" id="WP_051904860.1">
    <property type="nucleotide sequence ID" value="NZ_CP009211.1"/>
</dbReference>